<comment type="caution">
    <text evidence="12">The sequence shown here is derived from an EMBL/GenBank/DDBJ whole genome shotgun (WGS) entry which is preliminary data.</text>
</comment>
<protein>
    <recommendedName>
        <fullName evidence="7 10">Adenosine 5'-phosphosulfate reductase</fullName>
        <shortName evidence="10">APS reductase</shortName>
        <ecNumber evidence="6 10">1.8.4.10</ecNumber>
    </recommendedName>
    <alternativeName>
        <fullName evidence="9 10">5'-adenylylsulfate reductase</fullName>
    </alternativeName>
    <alternativeName>
        <fullName evidence="8 10">Thioredoxin-dependent 5'-adenylylsulfate reductase</fullName>
    </alternativeName>
</protein>
<feature type="binding site" evidence="10">
    <location>
        <position position="206"/>
    </location>
    <ligand>
        <name>[4Fe-4S] cluster</name>
        <dbReference type="ChEBI" id="CHEBI:49883"/>
    </ligand>
</feature>
<evidence type="ECO:0000256" key="3">
    <source>
        <dbReference type="ARBA" id="ARBA00023002"/>
    </source>
</evidence>
<comment type="similarity">
    <text evidence="1 10">Belongs to the PAPS reductase family. CysH subfamily.</text>
</comment>
<dbReference type="InterPro" id="IPR014729">
    <property type="entry name" value="Rossmann-like_a/b/a_fold"/>
</dbReference>
<organism evidence="12 13">
    <name type="scientific">Symbiobacterium thermophilum</name>
    <dbReference type="NCBI Taxonomy" id="2734"/>
    <lineage>
        <taxon>Bacteria</taxon>
        <taxon>Bacillati</taxon>
        <taxon>Bacillota</taxon>
        <taxon>Clostridia</taxon>
        <taxon>Eubacteriales</taxon>
        <taxon>Symbiobacteriaceae</taxon>
        <taxon>Symbiobacterium</taxon>
    </lineage>
</organism>
<dbReference type="EC" id="1.8.4.10" evidence="6 10"/>
<dbReference type="GO" id="GO:0070814">
    <property type="term" value="P:hydrogen sulfide biosynthetic process"/>
    <property type="evidence" value="ECO:0007669"/>
    <property type="project" value="UniProtKB-UniRule"/>
</dbReference>
<feature type="binding site" evidence="10">
    <location>
        <position position="120"/>
    </location>
    <ligand>
        <name>[4Fe-4S] cluster</name>
        <dbReference type="ChEBI" id="CHEBI:49883"/>
    </ligand>
</feature>
<dbReference type="GO" id="GO:0019344">
    <property type="term" value="P:cysteine biosynthetic process"/>
    <property type="evidence" value="ECO:0007669"/>
    <property type="project" value="InterPro"/>
</dbReference>
<evidence type="ECO:0000313" key="13">
    <source>
        <dbReference type="Proteomes" id="UP000732377"/>
    </source>
</evidence>
<name>A0A953I7N6_SYMTR</name>
<dbReference type="GO" id="GO:0051539">
    <property type="term" value="F:4 iron, 4 sulfur cluster binding"/>
    <property type="evidence" value="ECO:0007669"/>
    <property type="project" value="UniProtKB-UniRule"/>
</dbReference>
<evidence type="ECO:0000259" key="11">
    <source>
        <dbReference type="Pfam" id="PF01507"/>
    </source>
</evidence>
<evidence type="ECO:0000256" key="8">
    <source>
        <dbReference type="ARBA" id="ARBA00030894"/>
    </source>
</evidence>
<evidence type="ECO:0000313" key="12">
    <source>
        <dbReference type="EMBL" id="MBY6275838.1"/>
    </source>
</evidence>
<accession>A0A953I7N6</accession>
<keyword evidence="10" id="KW-0411">Iron-sulfur</keyword>
<evidence type="ECO:0000256" key="4">
    <source>
        <dbReference type="ARBA" id="ARBA00024298"/>
    </source>
</evidence>
<dbReference type="PANTHER" id="PTHR46509">
    <property type="entry name" value="PHOSPHOADENOSINE PHOSPHOSULFATE REDUCTASE"/>
    <property type="match status" value="1"/>
</dbReference>
<dbReference type="SUPFAM" id="SSF52402">
    <property type="entry name" value="Adenine nucleotide alpha hydrolases-like"/>
    <property type="match status" value="1"/>
</dbReference>
<dbReference type="CDD" id="cd23945">
    <property type="entry name" value="PAPS_reductase"/>
    <property type="match status" value="1"/>
</dbReference>
<dbReference type="GO" id="GO:0005737">
    <property type="term" value="C:cytoplasm"/>
    <property type="evidence" value="ECO:0007669"/>
    <property type="project" value="UniProtKB-SubCell"/>
</dbReference>
<dbReference type="Gene3D" id="3.40.50.620">
    <property type="entry name" value="HUPs"/>
    <property type="match status" value="1"/>
</dbReference>
<dbReference type="NCBIfam" id="TIGR00434">
    <property type="entry name" value="cysH"/>
    <property type="match status" value="1"/>
</dbReference>
<dbReference type="Proteomes" id="UP000732377">
    <property type="component" value="Unassembled WGS sequence"/>
</dbReference>
<keyword evidence="2 10" id="KW-0963">Cytoplasm</keyword>
<keyword evidence="10" id="KW-0408">Iron</keyword>
<feature type="domain" description="Phosphoadenosine phosphosulphate reductase" evidence="11">
    <location>
        <begin position="39"/>
        <end position="209"/>
    </location>
</feature>
<sequence>MAEKKWSPEEIAAAARSLEGQGPVAALRWAYEQFAPEEIAFACSFGAEDVALAHMISRVAPGAQVFYLDTDVLFPETYRTIEAVRAAYPLRIRRVSPALTPREQAERYGDELWSRDPDLCCSLRKVEPLREVLRGLKAWITGIRRAQSPTRAGAQVVEWDRKFGLVKVNPLVDWKDADVWKYILEHNVPYNPLHDRGYPSIGCAHCTRPVRPGEDPRAGRWSGFAKTECGLHQ</sequence>
<dbReference type="PANTHER" id="PTHR46509:SF1">
    <property type="entry name" value="PHOSPHOADENOSINE PHOSPHOSULFATE REDUCTASE"/>
    <property type="match status" value="1"/>
</dbReference>
<evidence type="ECO:0000256" key="5">
    <source>
        <dbReference type="ARBA" id="ARBA00024327"/>
    </source>
</evidence>
<dbReference type="InterPro" id="IPR002500">
    <property type="entry name" value="PAPS_reduct_dom"/>
</dbReference>
<dbReference type="InterPro" id="IPR004511">
    <property type="entry name" value="PAPS/APS_Rdtase"/>
</dbReference>
<comment type="cofactor">
    <cofactor evidence="10">
        <name>[4Fe-4S] cluster</name>
        <dbReference type="ChEBI" id="CHEBI:49883"/>
    </cofactor>
    <text evidence="10">Binds 1 [4Fe-4S] cluster per subunit.</text>
</comment>
<dbReference type="PIRSF" id="PIRSF000857">
    <property type="entry name" value="PAPS_reductase"/>
    <property type="match status" value="1"/>
</dbReference>
<dbReference type="Pfam" id="PF01507">
    <property type="entry name" value="PAPS_reduct"/>
    <property type="match status" value="1"/>
</dbReference>
<gene>
    <name evidence="10" type="primary">cysH</name>
    <name evidence="12" type="ORF">CWE10_06380</name>
</gene>
<evidence type="ECO:0000256" key="2">
    <source>
        <dbReference type="ARBA" id="ARBA00022490"/>
    </source>
</evidence>
<evidence type="ECO:0000256" key="7">
    <source>
        <dbReference type="ARBA" id="ARBA00029514"/>
    </source>
</evidence>
<dbReference type="NCBIfam" id="TIGR02055">
    <property type="entry name" value="APS_reductase"/>
    <property type="match status" value="1"/>
</dbReference>
<evidence type="ECO:0000256" key="9">
    <source>
        <dbReference type="ARBA" id="ARBA00032041"/>
    </source>
</evidence>
<dbReference type="GO" id="GO:0019379">
    <property type="term" value="P:sulfate assimilation, phosphoadenylyl sulfate reduction by phosphoadenylyl-sulfate reductase (thioredoxin)"/>
    <property type="evidence" value="ECO:0007669"/>
    <property type="project" value="UniProtKB-UniRule"/>
</dbReference>
<dbReference type="HAMAP" id="MF_00063">
    <property type="entry name" value="CysH"/>
    <property type="match status" value="1"/>
</dbReference>
<dbReference type="AlphaFoldDB" id="A0A953I7N6"/>
<proteinExistence type="inferred from homology"/>
<feature type="binding site" evidence="10">
    <location>
        <position position="203"/>
    </location>
    <ligand>
        <name>[4Fe-4S] cluster</name>
        <dbReference type="ChEBI" id="CHEBI:49883"/>
    </ligand>
</feature>
<feature type="active site" description="Nucleophile; cysteine thiosulfonate intermediate" evidence="10">
    <location>
        <position position="229"/>
    </location>
</feature>
<keyword evidence="3 10" id="KW-0560">Oxidoreductase</keyword>
<evidence type="ECO:0000256" key="1">
    <source>
        <dbReference type="ARBA" id="ARBA00009732"/>
    </source>
</evidence>
<dbReference type="InterPro" id="IPR011798">
    <property type="entry name" value="APS_reductase"/>
</dbReference>
<evidence type="ECO:0000256" key="6">
    <source>
        <dbReference type="ARBA" id="ARBA00024386"/>
    </source>
</evidence>
<dbReference type="GO" id="GO:0043866">
    <property type="term" value="F:adenylyl-sulfate reductase (thioredoxin) activity"/>
    <property type="evidence" value="ECO:0007669"/>
    <property type="project" value="UniProtKB-EC"/>
</dbReference>
<comment type="function">
    <text evidence="4 10">Catalyzes the formation of sulfite from adenosine 5'-phosphosulfate (APS) using thioredoxin as an electron donor.</text>
</comment>
<reference evidence="12" key="1">
    <citation type="submission" date="2017-11" db="EMBL/GenBank/DDBJ databases">
        <title>Three new genomes from thermophilic consortium.</title>
        <authorList>
            <person name="Quaggio R."/>
            <person name="Amgarten D."/>
            <person name="Setubal J.C."/>
        </authorList>
    </citation>
    <scope>NUCLEOTIDE SEQUENCE</scope>
    <source>
        <strain evidence="12">ZCTH01-B2</strain>
    </source>
</reference>
<dbReference type="NCBIfam" id="NF002537">
    <property type="entry name" value="PRK02090.1"/>
    <property type="match status" value="1"/>
</dbReference>
<dbReference type="EMBL" id="PIUK01000043">
    <property type="protein sequence ID" value="MBY6275838.1"/>
    <property type="molecule type" value="Genomic_DNA"/>
</dbReference>
<comment type="subcellular location">
    <subcellularLocation>
        <location evidence="10">Cytoplasm</location>
    </subcellularLocation>
</comment>
<dbReference type="GO" id="GO:0046872">
    <property type="term" value="F:metal ion binding"/>
    <property type="evidence" value="ECO:0007669"/>
    <property type="project" value="UniProtKB-KW"/>
</dbReference>
<evidence type="ECO:0000256" key="10">
    <source>
        <dbReference type="HAMAP-Rule" id="MF_00063"/>
    </source>
</evidence>
<keyword evidence="10" id="KW-0479">Metal-binding</keyword>
<feature type="binding site" evidence="10">
    <location>
        <position position="121"/>
    </location>
    <ligand>
        <name>[4Fe-4S] cluster</name>
        <dbReference type="ChEBI" id="CHEBI:49883"/>
    </ligand>
</feature>
<dbReference type="GO" id="GO:0004604">
    <property type="term" value="F:phosphoadenylyl-sulfate reductase (thioredoxin) activity"/>
    <property type="evidence" value="ECO:0007669"/>
    <property type="project" value="UniProtKB-UniRule"/>
</dbReference>
<comment type="catalytic activity">
    <reaction evidence="10">
        <text>[thioredoxin]-disulfide + sulfite + AMP + 2 H(+) = adenosine 5'-phosphosulfate + [thioredoxin]-dithiol</text>
        <dbReference type="Rhea" id="RHEA:21976"/>
        <dbReference type="Rhea" id="RHEA-COMP:10698"/>
        <dbReference type="Rhea" id="RHEA-COMP:10700"/>
        <dbReference type="ChEBI" id="CHEBI:15378"/>
        <dbReference type="ChEBI" id="CHEBI:17359"/>
        <dbReference type="ChEBI" id="CHEBI:29950"/>
        <dbReference type="ChEBI" id="CHEBI:50058"/>
        <dbReference type="ChEBI" id="CHEBI:58243"/>
        <dbReference type="ChEBI" id="CHEBI:456215"/>
        <dbReference type="EC" id="1.8.4.10"/>
    </reaction>
</comment>
<dbReference type="RefSeq" id="WP_273378721.1">
    <property type="nucleotide sequence ID" value="NZ_PIUK01000043.1"/>
</dbReference>
<comment type="pathway">
    <text evidence="5 10">Sulfur metabolism; hydrogen sulfide biosynthesis; sulfite from sulfate.</text>
</comment>